<feature type="compositionally biased region" description="Low complexity" evidence="1">
    <location>
        <begin position="68"/>
        <end position="91"/>
    </location>
</feature>
<sequence length="726" mass="78403">MNDMGSRFPGGHPFRKPFERVGPGERRSISDEKDAAQQAQAPKPVGEARFASPPDMPPPSIEPPAPPSGFGANNFGAGAPPSGFGAGAPPSGFGGGRPVSPPAPPQTPAPAAEAAPDPVGAEAPVDRPVAPPAPPSEFAPISDVPARDVTMDGRPIDPPAAPVSPPVARVPEPEPEVEEQAVSHDEEEPESRRSESHKAIGEVLQIAGSSSQARLSAQRLVECQQDADPSVQLAGLVGSQIKVRVGKVWLLASVRTQTLDRATGEIIAEIDFLGEGSEEKLTGRIRNFTRGITHYPVPGAEVFAATNADLAQVYASDGRSNIQIGKVFPTKEIRAGLYIDAMLGKHFALLGSTGTGKSTSAALILHRICEAAPEGHILMVDPHGEYSAAFRGTGQIFDVGNLKVPYWLMNFEEHCEVFITNEGTDRQADMDILSKCLLKARSKNRMAEGMSRLTVDSPIPYLLSDLTGAIQDEMGKLDKATNTAPFLRVKTKIDEIKADPRYQFMFSGMLVADTMQEVIQRLFRLPGNGSPISIVDVSGVPSEITSTVVALLSRMVFDFAIWGRDEKTRPILLVCEEAHRYVPNEKNADRSSVGRILSRIAKEGRKYGISLGLITQRPSDLAEGVLSQCGTILSMRLNNERDQDFVKAAMPEGARGFLDTIPALRNRECIVCGEGTAIPMRVTFDDLEERKRPASEDPSFSELWNETGGEEEAVERIVTRWRAQHR</sequence>
<evidence type="ECO:0000256" key="1">
    <source>
        <dbReference type="SAM" id="MobiDB-lite"/>
    </source>
</evidence>
<dbReference type="AlphaFoldDB" id="A0A916YF55"/>
<feature type="compositionally biased region" description="Low complexity" evidence="1">
    <location>
        <begin position="109"/>
        <end position="128"/>
    </location>
</feature>
<comment type="caution">
    <text evidence="3">The sequence shown here is derived from an EMBL/GenBank/DDBJ whole genome shotgun (WGS) entry which is preliminary data.</text>
</comment>
<dbReference type="PANTHER" id="PTHR42957:SF1">
    <property type="entry name" value="HELICASE MJ1565-RELATED"/>
    <property type="match status" value="1"/>
</dbReference>
<keyword evidence="4" id="KW-1185">Reference proteome</keyword>
<reference evidence="3 4" key="1">
    <citation type="journal article" date="2014" name="Int. J. Syst. Evol. Microbiol.">
        <title>Complete genome sequence of Corynebacterium casei LMG S-19264T (=DSM 44701T), isolated from a smear-ripened cheese.</title>
        <authorList>
            <consortium name="US DOE Joint Genome Institute (JGI-PGF)"/>
            <person name="Walter F."/>
            <person name="Albersmeier A."/>
            <person name="Kalinowski J."/>
            <person name="Ruckert C."/>
        </authorList>
    </citation>
    <scope>NUCLEOTIDE SEQUENCE [LARGE SCALE GENOMIC DNA]</scope>
    <source>
        <strain evidence="3 4">CGMCC 1.15358</strain>
    </source>
</reference>
<feature type="compositionally biased region" description="Pro residues" evidence="1">
    <location>
        <begin position="156"/>
        <end position="165"/>
    </location>
</feature>
<evidence type="ECO:0000259" key="2">
    <source>
        <dbReference type="Pfam" id="PF01935"/>
    </source>
</evidence>
<evidence type="ECO:0000313" key="3">
    <source>
        <dbReference type="EMBL" id="GGD42218.1"/>
    </source>
</evidence>
<feature type="domain" description="Helicase HerA central" evidence="2">
    <location>
        <begin position="322"/>
        <end position="556"/>
    </location>
</feature>
<dbReference type="EMBL" id="BMIO01000004">
    <property type="protein sequence ID" value="GGD42218.1"/>
    <property type="molecule type" value="Genomic_DNA"/>
</dbReference>
<feature type="compositionally biased region" description="Pro residues" evidence="1">
    <location>
        <begin position="54"/>
        <end position="67"/>
    </location>
</feature>
<feature type="compositionally biased region" description="Basic and acidic residues" evidence="1">
    <location>
        <begin position="16"/>
        <end position="35"/>
    </location>
</feature>
<dbReference type="PANTHER" id="PTHR42957">
    <property type="entry name" value="HELICASE MJ1565-RELATED"/>
    <property type="match status" value="1"/>
</dbReference>
<dbReference type="CDD" id="cd01127">
    <property type="entry name" value="TrwB_TraG_TraD_VirD4"/>
    <property type="match status" value="1"/>
</dbReference>
<proteinExistence type="predicted"/>
<accession>A0A916YF55</accession>
<feature type="compositionally biased region" description="Basic and acidic residues" evidence="1">
    <location>
        <begin position="145"/>
        <end position="155"/>
    </location>
</feature>
<protein>
    <recommendedName>
        <fullName evidence="2">Helicase HerA central domain-containing protein</fullName>
    </recommendedName>
</protein>
<dbReference type="InterPro" id="IPR002789">
    <property type="entry name" value="HerA_central"/>
</dbReference>
<feature type="compositionally biased region" description="Pro residues" evidence="1">
    <location>
        <begin position="99"/>
        <end position="108"/>
    </location>
</feature>
<organism evidence="3 4">
    <name type="scientific">Croceicoccus pelagius</name>
    <dbReference type="NCBI Taxonomy" id="1703341"/>
    <lineage>
        <taxon>Bacteria</taxon>
        <taxon>Pseudomonadati</taxon>
        <taxon>Pseudomonadota</taxon>
        <taxon>Alphaproteobacteria</taxon>
        <taxon>Sphingomonadales</taxon>
        <taxon>Erythrobacteraceae</taxon>
        <taxon>Croceicoccus</taxon>
    </lineage>
</organism>
<dbReference type="Pfam" id="PF01935">
    <property type="entry name" value="DUF87"/>
    <property type="match status" value="1"/>
</dbReference>
<dbReference type="SUPFAM" id="SSF52540">
    <property type="entry name" value="P-loop containing nucleoside triphosphate hydrolases"/>
    <property type="match status" value="1"/>
</dbReference>
<dbReference type="InterPro" id="IPR008571">
    <property type="entry name" value="HerA-like"/>
</dbReference>
<gene>
    <name evidence="3" type="ORF">GCM10010989_15260</name>
</gene>
<dbReference type="Proteomes" id="UP000598997">
    <property type="component" value="Unassembled WGS sequence"/>
</dbReference>
<name>A0A916YF55_9SPHN</name>
<evidence type="ECO:0000313" key="4">
    <source>
        <dbReference type="Proteomes" id="UP000598997"/>
    </source>
</evidence>
<dbReference type="InterPro" id="IPR027417">
    <property type="entry name" value="P-loop_NTPase"/>
</dbReference>
<feature type="compositionally biased region" description="Acidic residues" evidence="1">
    <location>
        <begin position="173"/>
        <end position="189"/>
    </location>
</feature>
<dbReference type="Gene3D" id="3.40.50.300">
    <property type="entry name" value="P-loop containing nucleotide triphosphate hydrolases"/>
    <property type="match status" value="2"/>
</dbReference>
<feature type="region of interest" description="Disordered" evidence="1">
    <location>
        <begin position="1"/>
        <end position="197"/>
    </location>
</feature>